<dbReference type="Pfam" id="PF03985">
    <property type="entry name" value="Paf1"/>
    <property type="match status" value="1"/>
</dbReference>
<feature type="compositionally biased region" description="Polar residues" evidence="4">
    <location>
        <begin position="136"/>
        <end position="147"/>
    </location>
</feature>
<reference evidence="5 6" key="1">
    <citation type="journal article" date="2024" name="Commun. Biol.">
        <title>Comparative genomic analysis of thermophilic fungi reveals convergent evolutionary adaptations and gene losses.</title>
        <authorList>
            <person name="Steindorff A.S."/>
            <person name="Aguilar-Pontes M.V."/>
            <person name="Robinson A.J."/>
            <person name="Andreopoulos B."/>
            <person name="LaButti K."/>
            <person name="Kuo A."/>
            <person name="Mondo S."/>
            <person name="Riley R."/>
            <person name="Otillar R."/>
            <person name="Haridas S."/>
            <person name="Lipzen A."/>
            <person name="Grimwood J."/>
            <person name="Schmutz J."/>
            <person name="Clum A."/>
            <person name="Reid I.D."/>
            <person name="Moisan M.C."/>
            <person name="Butler G."/>
            <person name="Nguyen T.T.M."/>
            <person name="Dewar K."/>
            <person name="Conant G."/>
            <person name="Drula E."/>
            <person name="Henrissat B."/>
            <person name="Hansel C."/>
            <person name="Singer S."/>
            <person name="Hutchinson M.I."/>
            <person name="de Vries R.P."/>
            <person name="Natvig D.O."/>
            <person name="Powell A.J."/>
            <person name="Tsang A."/>
            <person name="Grigoriev I.V."/>
        </authorList>
    </citation>
    <scope>NUCLEOTIDE SEQUENCE [LARGE SCALE GENOMIC DNA]</scope>
    <source>
        <strain evidence="5 6">CBS 494.80</strain>
    </source>
</reference>
<dbReference type="InterPro" id="IPR007133">
    <property type="entry name" value="RNA_pol_II-assoc_Paf1"/>
</dbReference>
<name>A0ABR4CE25_9HELO</name>
<gene>
    <name evidence="5" type="ORF">VTL71DRAFT_16291</name>
</gene>
<dbReference type="EMBL" id="JAZHXI010000009">
    <property type="protein sequence ID" value="KAL2068193.1"/>
    <property type="molecule type" value="Genomic_DNA"/>
</dbReference>
<evidence type="ECO:0000256" key="2">
    <source>
        <dbReference type="ARBA" id="ARBA00007560"/>
    </source>
</evidence>
<dbReference type="PANTHER" id="PTHR23188">
    <property type="entry name" value="RNA POLYMERASE II-ASSOCIATED FACTOR 1 HOMOLOG"/>
    <property type="match status" value="1"/>
</dbReference>
<comment type="similarity">
    <text evidence="2">Belongs to the PAF1 family.</text>
</comment>
<feature type="region of interest" description="Disordered" evidence="4">
    <location>
        <begin position="379"/>
        <end position="404"/>
    </location>
</feature>
<keyword evidence="3" id="KW-0539">Nucleus</keyword>
<feature type="region of interest" description="Disordered" evidence="4">
    <location>
        <begin position="419"/>
        <end position="460"/>
    </location>
</feature>
<evidence type="ECO:0000256" key="4">
    <source>
        <dbReference type="SAM" id="MobiDB-lite"/>
    </source>
</evidence>
<keyword evidence="6" id="KW-1185">Reference proteome</keyword>
<feature type="compositionally biased region" description="Basic residues" evidence="4">
    <location>
        <begin position="379"/>
        <end position="391"/>
    </location>
</feature>
<dbReference type="PANTHER" id="PTHR23188:SF12">
    <property type="entry name" value="RNA POLYMERASE II-ASSOCIATED FACTOR 1 HOMOLOG"/>
    <property type="match status" value="1"/>
</dbReference>
<comment type="caution">
    <text evidence="5">The sequence shown here is derived from an EMBL/GenBank/DDBJ whole genome shotgun (WGS) entry which is preliminary data.</text>
</comment>
<feature type="region of interest" description="Disordered" evidence="4">
    <location>
        <begin position="136"/>
        <end position="171"/>
    </location>
</feature>
<evidence type="ECO:0000256" key="1">
    <source>
        <dbReference type="ARBA" id="ARBA00004123"/>
    </source>
</evidence>
<organism evidence="5 6">
    <name type="scientific">Oculimacula yallundae</name>
    <dbReference type="NCBI Taxonomy" id="86028"/>
    <lineage>
        <taxon>Eukaryota</taxon>
        <taxon>Fungi</taxon>
        <taxon>Dikarya</taxon>
        <taxon>Ascomycota</taxon>
        <taxon>Pezizomycotina</taxon>
        <taxon>Leotiomycetes</taxon>
        <taxon>Helotiales</taxon>
        <taxon>Ploettnerulaceae</taxon>
        <taxon>Oculimacula</taxon>
    </lineage>
</organism>
<evidence type="ECO:0000313" key="6">
    <source>
        <dbReference type="Proteomes" id="UP001595075"/>
    </source>
</evidence>
<evidence type="ECO:0000256" key="3">
    <source>
        <dbReference type="ARBA" id="ARBA00023242"/>
    </source>
</evidence>
<dbReference type="Proteomes" id="UP001595075">
    <property type="component" value="Unassembled WGS sequence"/>
</dbReference>
<feature type="compositionally biased region" description="Acidic residues" evidence="4">
    <location>
        <begin position="438"/>
        <end position="454"/>
    </location>
</feature>
<accession>A0ABR4CE25</accession>
<evidence type="ECO:0000313" key="5">
    <source>
        <dbReference type="EMBL" id="KAL2068193.1"/>
    </source>
</evidence>
<comment type="subcellular location">
    <subcellularLocation>
        <location evidence="1">Nucleus</location>
    </subcellularLocation>
</comment>
<feature type="region of interest" description="Disordered" evidence="4">
    <location>
        <begin position="1"/>
        <end position="40"/>
    </location>
</feature>
<sequence>MASSSSQRPVHQDYIAKIRYSNTLPPPPNPPKLLDIPNTGLASGQYTTPGFASRLARDQPLNIEADAELGMPLDLVGMPGIFDGDESSIQAPLHPPPVHPHDRALLRPLASLGKPKFSDSGVSFLRRTEYISNASKPNRFESTTSRSLIDKTGSRNKRAPANADKESPEYIKSQAEKSFTIAANMLTSLRDVRHPSGKTSIRVMEAYPILPDLDSFPDAGGYCTIKFSTNPVPPSSTYDIRLENSLLKPVEASEEEERARQLIRDNYERDPEHYPAPDETLEYEFFMAESASDARRFKRKFDTLDPEHNSDSLYTEKSNDGRPCFSYKRIRPYESESTSGSIANKFDDEIIIAVHDGTDGLHQRGAYYYPIVQKIKIRPQRNKNIQSKRNRYTPGAPKEDTERQTDYLHVFIEDPDEVMRSEREVFRTMPYGKQGSDSDGEDDADAEADADAEGESVAAA</sequence>
<protein>
    <submittedName>
        <fullName evidence="5">Uncharacterized protein</fullName>
    </submittedName>
</protein>
<proteinExistence type="inferred from homology"/>